<reference evidence="5 6" key="2">
    <citation type="journal article" date="2010" name="Nucleic Acids Res.">
        <title>BeetleBase in 2010: revisions to provide comprehensive genomic information for Tribolium castaneum.</title>
        <authorList>
            <person name="Kim H.S."/>
            <person name="Murphy T."/>
            <person name="Xia J."/>
            <person name="Caragea D."/>
            <person name="Park Y."/>
            <person name="Beeman R.W."/>
            <person name="Lorenzen M.D."/>
            <person name="Butcher S."/>
            <person name="Manak J.R."/>
            <person name="Brown S.J."/>
        </authorList>
    </citation>
    <scope>GENOME REANNOTATION</scope>
    <source>
        <strain evidence="5 6">Georgia GA2</strain>
    </source>
</reference>
<dbReference type="Proteomes" id="UP000007266">
    <property type="component" value="Linkage group 4"/>
</dbReference>
<dbReference type="InParanoid" id="D2A1N3"/>
<evidence type="ECO:0000256" key="1">
    <source>
        <dbReference type="ARBA" id="ARBA00006499"/>
    </source>
</evidence>
<dbReference type="GO" id="GO:0042997">
    <property type="term" value="P:negative regulation of Golgi to plasma membrane protein transport"/>
    <property type="evidence" value="ECO:0000318"/>
    <property type="project" value="GO_Central"/>
</dbReference>
<keyword evidence="3" id="KW-0378">Hydrolase</keyword>
<organism evidence="5 6">
    <name type="scientific">Tribolium castaneum</name>
    <name type="common">Red flour beetle</name>
    <dbReference type="NCBI Taxonomy" id="7070"/>
    <lineage>
        <taxon>Eukaryota</taxon>
        <taxon>Metazoa</taxon>
        <taxon>Ecdysozoa</taxon>
        <taxon>Arthropoda</taxon>
        <taxon>Hexapoda</taxon>
        <taxon>Insecta</taxon>
        <taxon>Pterygota</taxon>
        <taxon>Neoptera</taxon>
        <taxon>Endopterygota</taxon>
        <taxon>Coleoptera</taxon>
        <taxon>Polyphaga</taxon>
        <taxon>Cucujiformia</taxon>
        <taxon>Tenebrionidae</taxon>
        <taxon>Tenebrionidae incertae sedis</taxon>
        <taxon>Tribolium</taxon>
    </lineage>
</organism>
<reference evidence="5 6" key="1">
    <citation type="journal article" date="2008" name="Nature">
        <title>The genome of the model beetle and pest Tribolium castaneum.</title>
        <authorList>
            <consortium name="Tribolium Genome Sequencing Consortium"/>
            <person name="Richards S."/>
            <person name="Gibbs R.A."/>
            <person name="Weinstock G.M."/>
            <person name="Brown S.J."/>
            <person name="Denell R."/>
            <person name="Beeman R.W."/>
            <person name="Gibbs R."/>
            <person name="Beeman R.W."/>
            <person name="Brown S.J."/>
            <person name="Bucher G."/>
            <person name="Friedrich M."/>
            <person name="Grimmelikhuijzen C.J."/>
            <person name="Klingler M."/>
            <person name="Lorenzen M."/>
            <person name="Richards S."/>
            <person name="Roth S."/>
            <person name="Schroder R."/>
            <person name="Tautz D."/>
            <person name="Zdobnov E.M."/>
            <person name="Muzny D."/>
            <person name="Gibbs R.A."/>
            <person name="Weinstock G.M."/>
            <person name="Attaway T."/>
            <person name="Bell S."/>
            <person name="Buhay C.J."/>
            <person name="Chandrabose M.N."/>
            <person name="Chavez D."/>
            <person name="Clerk-Blankenburg K.P."/>
            <person name="Cree A."/>
            <person name="Dao M."/>
            <person name="Davis C."/>
            <person name="Chacko J."/>
            <person name="Dinh H."/>
            <person name="Dugan-Rocha S."/>
            <person name="Fowler G."/>
            <person name="Garner T.T."/>
            <person name="Garnes J."/>
            <person name="Gnirke A."/>
            <person name="Hawes A."/>
            <person name="Hernandez J."/>
            <person name="Hines S."/>
            <person name="Holder M."/>
            <person name="Hume J."/>
            <person name="Jhangiani S.N."/>
            <person name="Joshi V."/>
            <person name="Khan Z.M."/>
            <person name="Jackson L."/>
            <person name="Kovar C."/>
            <person name="Kowis A."/>
            <person name="Lee S."/>
            <person name="Lewis L.R."/>
            <person name="Margolis J."/>
            <person name="Morgan M."/>
            <person name="Nazareth L.V."/>
            <person name="Nguyen N."/>
            <person name="Okwuonu G."/>
            <person name="Parker D."/>
            <person name="Richards S."/>
            <person name="Ruiz S.J."/>
            <person name="Santibanez J."/>
            <person name="Savard J."/>
            <person name="Scherer S.E."/>
            <person name="Schneider B."/>
            <person name="Sodergren E."/>
            <person name="Tautz D."/>
            <person name="Vattahil S."/>
            <person name="Villasana D."/>
            <person name="White C.S."/>
            <person name="Wright R."/>
            <person name="Park Y."/>
            <person name="Beeman R.W."/>
            <person name="Lord J."/>
            <person name="Oppert B."/>
            <person name="Lorenzen M."/>
            <person name="Brown S."/>
            <person name="Wang L."/>
            <person name="Savard J."/>
            <person name="Tautz D."/>
            <person name="Richards S."/>
            <person name="Weinstock G."/>
            <person name="Gibbs R.A."/>
            <person name="Liu Y."/>
            <person name="Worley K."/>
            <person name="Weinstock G."/>
            <person name="Elsik C.G."/>
            <person name="Reese J.T."/>
            <person name="Elhaik E."/>
            <person name="Landan G."/>
            <person name="Graur D."/>
            <person name="Arensburger P."/>
            <person name="Atkinson P."/>
            <person name="Beeman R.W."/>
            <person name="Beidler J."/>
            <person name="Brown S.J."/>
            <person name="Demuth J.P."/>
            <person name="Drury D.W."/>
            <person name="Du Y.Z."/>
            <person name="Fujiwara H."/>
            <person name="Lorenzen M."/>
            <person name="Maselli V."/>
            <person name="Osanai M."/>
            <person name="Park Y."/>
            <person name="Robertson H.M."/>
            <person name="Tu Z."/>
            <person name="Wang J.J."/>
            <person name="Wang S."/>
            <person name="Richards S."/>
            <person name="Song H."/>
            <person name="Zhang L."/>
            <person name="Sodergren E."/>
            <person name="Werner D."/>
            <person name="Stanke M."/>
            <person name="Morgenstern B."/>
            <person name="Solovyev V."/>
            <person name="Kosarev P."/>
            <person name="Brown G."/>
            <person name="Chen H.C."/>
            <person name="Ermolaeva O."/>
            <person name="Hlavina W."/>
            <person name="Kapustin Y."/>
            <person name="Kiryutin B."/>
            <person name="Kitts P."/>
            <person name="Maglott D."/>
            <person name="Pruitt K."/>
            <person name="Sapojnikov V."/>
            <person name="Souvorov A."/>
            <person name="Mackey A.J."/>
            <person name="Waterhouse R.M."/>
            <person name="Wyder S."/>
            <person name="Zdobnov E.M."/>
            <person name="Zdobnov E.M."/>
            <person name="Wyder S."/>
            <person name="Kriventseva E.V."/>
            <person name="Kadowaki T."/>
            <person name="Bork P."/>
            <person name="Aranda M."/>
            <person name="Bao R."/>
            <person name="Beermann A."/>
            <person name="Berns N."/>
            <person name="Bolognesi R."/>
            <person name="Bonneton F."/>
            <person name="Bopp D."/>
            <person name="Brown S.J."/>
            <person name="Bucher G."/>
            <person name="Butts T."/>
            <person name="Chaumot A."/>
            <person name="Denell R.E."/>
            <person name="Ferrier D.E."/>
            <person name="Friedrich M."/>
            <person name="Gordon C.M."/>
            <person name="Jindra M."/>
            <person name="Klingler M."/>
            <person name="Lan Q."/>
            <person name="Lattorff H.M."/>
            <person name="Laudet V."/>
            <person name="von Levetsow C."/>
            <person name="Liu Z."/>
            <person name="Lutz R."/>
            <person name="Lynch J.A."/>
            <person name="da Fonseca R.N."/>
            <person name="Posnien N."/>
            <person name="Reuter R."/>
            <person name="Roth S."/>
            <person name="Savard J."/>
            <person name="Schinko J.B."/>
            <person name="Schmitt C."/>
            <person name="Schoppmeier M."/>
            <person name="Schroder R."/>
            <person name="Shippy T.D."/>
            <person name="Simonnet F."/>
            <person name="Marques-Souza H."/>
            <person name="Tautz D."/>
            <person name="Tomoyasu Y."/>
            <person name="Trauner J."/>
            <person name="Van der Zee M."/>
            <person name="Vervoort M."/>
            <person name="Wittkopp N."/>
            <person name="Wimmer E.A."/>
            <person name="Yang X."/>
            <person name="Jones A.K."/>
            <person name="Sattelle D.B."/>
            <person name="Ebert P.R."/>
            <person name="Nelson D."/>
            <person name="Scott J.G."/>
            <person name="Beeman R.W."/>
            <person name="Muthukrishnan S."/>
            <person name="Kramer K.J."/>
            <person name="Arakane Y."/>
            <person name="Beeman R.W."/>
            <person name="Zhu Q."/>
            <person name="Hogenkamp D."/>
            <person name="Dixit R."/>
            <person name="Oppert B."/>
            <person name="Jiang H."/>
            <person name="Zou Z."/>
            <person name="Marshall J."/>
            <person name="Elpidina E."/>
            <person name="Vinokurov K."/>
            <person name="Oppert C."/>
            <person name="Zou Z."/>
            <person name="Evans J."/>
            <person name="Lu Z."/>
            <person name="Zhao P."/>
            <person name="Sumathipala N."/>
            <person name="Altincicek B."/>
            <person name="Vilcinskas A."/>
            <person name="Williams M."/>
            <person name="Hultmark D."/>
            <person name="Hetru C."/>
            <person name="Jiang H."/>
            <person name="Grimmelikhuijzen C.J."/>
            <person name="Hauser F."/>
            <person name="Cazzamali G."/>
            <person name="Williamson M."/>
            <person name="Park Y."/>
            <person name="Li B."/>
            <person name="Tanaka Y."/>
            <person name="Predel R."/>
            <person name="Neupert S."/>
            <person name="Schachtner J."/>
            <person name="Verleyen P."/>
            <person name="Raible F."/>
            <person name="Bork P."/>
            <person name="Friedrich M."/>
            <person name="Walden K.K."/>
            <person name="Robertson H.M."/>
            <person name="Angeli S."/>
            <person name="Foret S."/>
            <person name="Bucher G."/>
            <person name="Schuetz S."/>
            <person name="Maleszka R."/>
            <person name="Wimmer E.A."/>
            <person name="Beeman R.W."/>
            <person name="Lorenzen M."/>
            <person name="Tomoyasu Y."/>
            <person name="Miller S.C."/>
            <person name="Grossmann D."/>
            <person name="Bucher G."/>
        </authorList>
    </citation>
    <scope>NUCLEOTIDE SEQUENCE [LARGE SCALE GENOMIC DNA]</scope>
    <source>
        <strain evidence="5 6">Georgia GA2</strain>
    </source>
</reference>
<dbReference type="InterPro" id="IPR003140">
    <property type="entry name" value="PLipase/COase/thioEstase"/>
</dbReference>
<evidence type="ECO:0000259" key="4">
    <source>
        <dbReference type="Pfam" id="PF02230"/>
    </source>
</evidence>
<name>D2A1N3_TRICA</name>
<dbReference type="PhylomeDB" id="D2A1N3"/>
<dbReference type="Pfam" id="PF02230">
    <property type="entry name" value="Abhydrolase_2"/>
    <property type="match status" value="1"/>
</dbReference>
<feature type="domain" description="Phospholipase/carboxylesterase/thioesterase" evidence="4">
    <location>
        <begin position="10"/>
        <end position="221"/>
    </location>
</feature>
<sequence length="228" mass="25559">MSRIKPLRIIKPTNSSNTGSVIFLHGSGDTGKGILDWIKFLIRDFSLPHVKFIFPTAPVRPYTPLDGALSNVWFNRYDITPEVPEHVETLEDIKHDIKSLISEEIDAGIPLNRIVIGGFSMGGALALHTAYRFTPGLAGVFALSSFLNNESEVYKNIQAVNTPLFMCHGDRDELVPQEWGEETFNNLTKLGVKGEFVPLNNTLHELKKNELEKLLEWIKNVIPPERGP</sequence>
<dbReference type="EC" id="3.1.2.22" evidence="2"/>
<dbReference type="EMBL" id="KQ971338">
    <property type="protein sequence ID" value="EFA02699.1"/>
    <property type="molecule type" value="Genomic_DNA"/>
</dbReference>
<dbReference type="HOGENOM" id="CLU_049413_3_6_1"/>
<dbReference type="KEGG" id="tca:659778"/>
<evidence type="ECO:0000313" key="6">
    <source>
        <dbReference type="Proteomes" id="UP000007266"/>
    </source>
</evidence>
<keyword evidence="6" id="KW-1185">Reference proteome</keyword>
<dbReference type="GO" id="GO:0008474">
    <property type="term" value="F:palmitoyl-(protein) hydrolase activity"/>
    <property type="evidence" value="ECO:0000318"/>
    <property type="project" value="GO_Central"/>
</dbReference>
<dbReference type="STRING" id="7070.D2A1N3"/>
<dbReference type="Gene3D" id="3.40.50.1820">
    <property type="entry name" value="alpha/beta hydrolase"/>
    <property type="match status" value="1"/>
</dbReference>
<proteinExistence type="inferred from homology"/>
<evidence type="ECO:0000256" key="2">
    <source>
        <dbReference type="ARBA" id="ARBA00012423"/>
    </source>
</evidence>
<evidence type="ECO:0000313" key="5">
    <source>
        <dbReference type="EMBL" id="EFA02699.1"/>
    </source>
</evidence>
<dbReference type="InterPro" id="IPR050565">
    <property type="entry name" value="LYPA1-2/EST-like"/>
</dbReference>
<dbReference type="GO" id="GO:0005737">
    <property type="term" value="C:cytoplasm"/>
    <property type="evidence" value="ECO:0000318"/>
    <property type="project" value="GO_Central"/>
</dbReference>
<gene>
    <name evidence="5" type="primary">AUGUSTUS-3.0.2_08421</name>
    <name evidence="5" type="ORF">TcasGA2_TC008421</name>
</gene>
<dbReference type="SUPFAM" id="SSF53474">
    <property type="entry name" value="alpha/beta-Hydrolases"/>
    <property type="match status" value="1"/>
</dbReference>
<protein>
    <recommendedName>
        <fullName evidence="2">palmitoyl-protein hydrolase</fullName>
        <ecNumber evidence="2">3.1.2.22</ecNumber>
    </recommendedName>
</protein>
<dbReference type="InterPro" id="IPR029058">
    <property type="entry name" value="AB_hydrolase_fold"/>
</dbReference>
<dbReference type="FunCoup" id="D2A1N3">
    <property type="interactions" value="415"/>
</dbReference>
<accession>D2A1N3</accession>
<dbReference type="PANTHER" id="PTHR10655:SF17">
    <property type="entry name" value="LYSOPHOSPHOLIPASE-LIKE PROTEIN 1"/>
    <property type="match status" value="1"/>
</dbReference>
<dbReference type="PANTHER" id="PTHR10655">
    <property type="entry name" value="LYSOPHOSPHOLIPASE-RELATED"/>
    <property type="match status" value="1"/>
</dbReference>
<dbReference type="eggNOG" id="KOG2112">
    <property type="taxonomic scope" value="Eukaryota"/>
</dbReference>
<dbReference type="OrthoDB" id="2418081at2759"/>
<dbReference type="OMA" id="LEYPHIK"/>
<evidence type="ECO:0000256" key="3">
    <source>
        <dbReference type="ARBA" id="ARBA00022801"/>
    </source>
</evidence>
<dbReference type="AlphaFoldDB" id="D2A1N3"/>
<comment type="similarity">
    <text evidence="1">Belongs to the AB hydrolase superfamily. AB hydrolase 2 family.</text>
</comment>